<gene>
    <name evidence="1" type="ORF">GPLA_3576</name>
</gene>
<protein>
    <submittedName>
        <fullName evidence="1">Uncharacterized protein</fullName>
    </submittedName>
</protein>
<evidence type="ECO:0000313" key="2">
    <source>
        <dbReference type="Proteomes" id="UP000006322"/>
    </source>
</evidence>
<dbReference type="Proteomes" id="UP000006322">
    <property type="component" value="Unassembled WGS sequence"/>
</dbReference>
<organism evidence="1 2">
    <name type="scientific">Paraglaciecola polaris LMG 21857</name>
    <dbReference type="NCBI Taxonomy" id="1129793"/>
    <lineage>
        <taxon>Bacteria</taxon>
        <taxon>Pseudomonadati</taxon>
        <taxon>Pseudomonadota</taxon>
        <taxon>Gammaproteobacteria</taxon>
        <taxon>Alteromonadales</taxon>
        <taxon>Alteromonadaceae</taxon>
        <taxon>Paraglaciecola</taxon>
    </lineage>
</organism>
<evidence type="ECO:0000313" key="1">
    <source>
        <dbReference type="EMBL" id="GAC34464.1"/>
    </source>
</evidence>
<keyword evidence="2" id="KW-1185">Reference proteome</keyword>
<accession>K6YP20</accession>
<dbReference type="EMBL" id="BAER01000111">
    <property type="protein sequence ID" value="GAC34464.1"/>
    <property type="molecule type" value="Genomic_DNA"/>
</dbReference>
<sequence length="50" mass="5562">MGDKVFIRAAFYLTRAPKLKFISVPIVLLNALRQAMGSKISHITNKDIAC</sequence>
<proteinExistence type="predicted"/>
<name>K6YP20_9ALTE</name>
<dbReference type="AlphaFoldDB" id="K6YP20"/>
<reference evidence="2" key="1">
    <citation type="journal article" date="2014" name="Environ. Microbiol.">
        <title>Comparative genomics of the marine bacterial genus Glaciecola reveals the high degree of genomic diversity and genomic characteristic for cold adaptation.</title>
        <authorList>
            <person name="Qin Q.L."/>
            <person name="Xie B.B."/>
            <person name="Yu Y."/>
            <person name="Shu Y.L."/>
            <person name="Rong J.C."/>
            <person name="Zhang Y.J."/>
            <person name="Zhao D.L."/>
            <person name="Chen X.L."/>
            <person name="Zhang X.Y."/>
            <person name="Chen B."/>
            <person name="Zhou B.C."/>
            <person name="Zhang Y.Z."/>
        </authorList>
    </citation>
    <scope>NUCLEOTIDE SEQUENCE [LARGE SCALE GENOMIC DNA]</scope>
    <source>
        <strain evidence="2">LMG 21857</strain>
    </source>
</reference>
<comment type="caution">
    <text evidence="1">The sequence shown here is derived from an EMBL/GenBank/DDBJ whole genome shotgun (WGS) entry which is preliminary data.</text>
</comment>